<dbReference type="Proteomes" id="UP000292087">
    <property type="component" value="Unassembled WGS sequence"/>
</dbReference>
<keyword evidence="7" id="KW-0234">DNA repair</keyword>
<dbReference type="InterPro" id="IPR052511">
    <property type="entry name" value="ATP-dep_Helicase"/>
</dbReference>
<feature type="compositionally biased region" description="Low complexity" evidence="10">
    <location>
        <begin position="267"/>
        <end position="279"/>
    </location>
</feature>
<feature type="region of interest" description="Disordered" evidence="10">
    <location>
        <begin position="42"/>
        <end position="106"/>
    </location>
</feature>
<dbReference type="GO" id="GO:0005524">
    <property type="term" value="F:ATP binding"/>
    <property type="evidence" value="ECO:0007669"/>
    <property type="project" value="UniProtKB-KW"/>
</dbReference>
<keyword evidence="2" id="KW-0227">DNA damage</keyword>
<dbReference type="GO" id="GO:0003677">
    <property type="term" value="F:DNA binding"/>
    <property type="evidence" value="ECO:0007669"/>
    <property type="project" value="UniProtKB-KW"/>
</dbReference>
<evidence type="ECO:0000259" key="11">
    <source>
        <dbReference type="PROSITE" id="PS51192"/>
    </source>
</evidence>
<evidence type="ECO:0000256" key="1">
    <source>
        <dbReference type="ARBA" id="ARBA00022741"/>
    </source>
</evidence>
<evidence type="ECO:0000256" key="3">
    <source>
        <dbReference type="ARBA" id="ARBA00022801"/>
    </source>
</evidence>
<dbReference type="Gene3D" id="3.40.50.300">
    <property type="entry name" value="P-loop containing nucleotide triphosphate hydrolases"/>
    <property type="match status" value="3"/>
</dbReference>
<dbReference type="InterPro" id="IPR011545">
    <property type="entry name" value="DEAD/DEAH_box_helicase_dom"/>
</dbReference>
<dbReference type="InterPro" id="IPR013701">
    <property type="entry name" value="Lhr-like_DEAD/DEAH_assoc"/>
</dbReference>
<dbReference type="InterPro" id="IPR045628">
    <property type="entry name" value="Lhr_WH_dom"/>
</dbReference>
<evidence type="ECO:0000256" key="9">
    <source>
        <dbReference type="ARBA" id="ARBA00093467"/>
    </source>
</evidence>
<keyword evidence="4 13" id="KW-0347">Helicase</keyword>
<comment type="similarity">
    <text evidence="9">Belongs to the Lhr helicase family. Lhr-Core subfamily.</text>
</comment>
<dbReference type="InterPro" id="IPR014001">
    <property type="entry name" value="Helicase_ATP-bd"/>
</dbReference>
<dbReference type="SUPFAM" id="SSF52540">
    <property type="entry name" value="P-loop containing nucleoside triphosphate hydrolases"/>
    <property type="match status" value="1"/>
</dbReference>
<dbReference type="Pfam" id="PF19306">
    <property type="entry name" value="WHD_Lhr"/>
    <property type="match status" value="1"/>
</dbReference>
<accession>A0A4Q8M1Q6</accession>
<feature type="region of interest" description="Disordered" evidence="10">
    <location>
        <begin position="244"/>
        <end position="285"/>
    </location>
</feature>
<evidence type="ECO:0000313" key="14">
    <source>
        <dbReference type="Proteomes" id="UP000292087"/>
    </source>
</evidence>
<protein>
    <submittedName>
        <fullName evidence="13">DEAD/DEAH box helicase</fullName>
    </submittedName>
</protein>
<keyword evidence="8" id="KW-0413">Isomerase</keyword>
<dbReference type="PROSITE" id="PS51194">
    <property type="entry name" value="HELICASE_CTER"/>
    <property type="match status" value="1"/>
</dbReference>
<dbReference type="PANTHER" id="PTHR47962:SF3">
    <property type="entry name" value="LARGE ATP-DEPENDENT HELICASE-RELATED PROTEIN"/>
    <property type="match status" value="1"/>
</dbReference>
<evidence type="ECO:0000256" key="6">
    <source>
        <dbReference type="ARBA" id="ARBA00023125"/>
    </source>
</evidence>
<feature type="compositionally biased region" description="Polar residues" evidence="10">
    <location>
        <begin position="78"/>
        <end position="87"/>
    </location>
</feature>
<feature type="domain" description="Helicase C-terminal" evidence="12">
    <location>
        <begin position="319"/>
        <end position="471"/>
    </location>
</feature>
<evidence type="ECO:0000259" key="12">
    <source>
        <dbReference type="PROSITE" id="PS51194"/>
    </source>
</evidence>
<name>A0A4Q8M1Q6_9GAMM</name>
<dbReference type="EMBL" id="SHMF01000001">
    <property type="protein sequence ID" value="TAA38260.1"/>
    <property type="molecule type" value="Genomic_DNA"/>
</dbReference>
<evidence type="ECO:0000256" key="10">
    <source>
        <dbReference type="SAM" id="MobiDB-lite"/>
    </source>
</evidence>
<keyword evidence="6" id="KW-0238">DNA-binding</keyword>
<keyword evidence="1" id="KW-0547">Nucleotide-binding</keyword>
<dbReference type="SMART" id="SM00490">
    <property type="entry name" value="HELICc"/>
    <property type="match status" value="1"/>
</dbReference>
<dbReference type="SMART" id="SM00487">
    <property type="entry name" value="DEXDc"/>
    <property type="match status" value="1"/>
</dbReference>
<sequence length="888" mass="96055">MPFQREVWQHYLAGRSGLLHTPTGSGKTLAAFGGPLLEALQEAAASSSPPGRGVGVRVRPKTRSATAPDLPAELALQTAATPKGSSSNREEAEPTPPPRKKNNRVRPLQVLWITPLKALAADTTRALSEAIAGVGLDWQVGQRTGDASAHDKRLARAGKLDVLVTTPESLALLLSYPDTAPQLRQIRAVIVDEWHELLPNKRGVLLQLALARLRALSPRMKTWGLSATLGNLEEAAGALMPVEVGPEASGQGPEKALAARVTATEQAHAPASAPGSRSPAPDPGFALVSGVRPRTLVIETLRPKAGERFPWSGHLGLAQLARVLDKLMSVRTSLVFTNTRAQAELWHQALASVWPEALETLALHHGSLGPKLRAQAEAGLRAGTLRCVVATSSLDLGVDFPAVDQVLQVGSPKGIARLLQRAGRARHRPGEAGHVVCVPTHALELVEYAAARQAIARNAIEPRHAPRLSLDVLAQHCVTLALGGGFEADALLAEVRTTQAFAALDEVTWRAVLDFIERGGSALDRYPDFHKVVRDEDGVYRVHDRKVALRHRLSIGTITSDGAVQVKFLRGGGLGSIEEQFVGRLRRGDRFQFAGRTLELVRLEDMTAYVRVAKRGDGTVPKWMGGRMPLSSELGHEVEAVFGGDHSAPELRAIAPLLSLQARLSALPAPGSLLCERVKARDGLHVFLYPFAGRQVHEGLAALLALRWGRLHANTFAFAANDYGLVLSPANAVELEEDTLRALLSPARLLEDLTASLNLGELARRQFREIARVAGLLPPSLPGKTPRSMRQLQASSGLLFDVLNRHDPDHLLLHQAQRELFSGVLELDRLTDTLHGCARRQLRLCAPASLTPLSFPLWAESLRGQLSTEDWSTRVQRAAQQLERKHGR</sequence>
<dbReference type="InterPro" id="IPR017170">
    <property type="entry name" value="Lhr-like"/>
</dbReference>
<evidence type="ECO:0000256" key="4">
    <source>
        <dbReference type="ARBA" id="ARBA00022806"/>
    </source>
</evidence>
<proteinExistence type="inferred from homology"/>
<evidence type="ECO:0000256" key="7">
    <source>
        <dbReference type="ARBA" id="ARBA00023204"/>
    </source>
</evidence>
<dbReference type="GO" id="GO:0004386">
    <property type="term" value="F:helicase activity"/>
    <property type="evidence" value="ECO:0007669"/>
    <property type="project" value="UniProtKB-KW"/>
</dbReference>
<evidence type="ECO:0000256" key="2">
    <source>
        <dbReference type="ARBA" id="ARBA00022763"/>
    </source>
</evidence>
<organism evidence="13 14">
    <name type="scientific">Pseudoxanthomonas winnipegensis</name>
    <dbReference type="NCBI Taxonomy" id="2480810"/>
    <lineage>
        <taxon>Bacteria</taxon>
        <taxon>Pseudomonadati</taxon>
        <taxon>Pseudomonadota</taxon>
        <taxon>Gammaproteobacteria</taxon>
        <taxon>Lysobacterales</taxon>
        <taxon>Lysobacteraceae</taxon>
        <taxon>Pseudoxanthomonas</taxon>
    </lineage>
</organism>
<evidence type="ECO:0000313" key="13">
    <source>
        <dbReference type="EMBL" id="TAA38260.1"/>
    </source>
</evidence>
<feature type="compositionally biased region" description="Low complexity" evidence="10">
    <location>
        <begin position="42"/>
        <end position="57"/>
    </location>
</feature>
<evidence type="ECO:0000256" key="8">
    <source>
        <dbReference type="ARBA" id="ARBA00023235"/>
    </source>
</evidence>
<dbReference type="Pfam" id="PF00271">
    <property type="entry name" value="Helicase_C"/>
    <property type="match status" value="1"/>
</dbReference>
<dbReference type="Pfam" id="PF00270">
    <property type="entry name" value="DEAD"/>
    <property type="match status" value="1"/>
</dbReference>
<reference evidence="13 14" key="1">
    <citation type="submission" date="2019-02" db="EMBL/GenBank/DDBJ databases">
        <title>WGS of Pseudoxanthomonas species novum from clinical isolates.</title>
        <authorList>
            <person name="Bernier A.-M."/>
            <person name="Bernard K."/>
            <person name="Vachon A."/>
        </authorList>
    </citation>
    <scope>NUCLEOTIDE SEQUENCE [LARGE SCALE GENOMIC DNA]</scope>
    <source>
        <strain evidence="13 14">NML140781</strain>
    </source>
</reference>
<dbReference type="GO" id="GO:0006281">
    <property type="term" value="P:DNA repair"/>
    <property type="evidence" value="ECO:0007669"/>
    <property type="project" value="UniProtKB-KW"/>
</dbReference>
<dbReference type="InterPro" id="IPR001650">
    <property type="entry name" value="Helicase_C-like"/>
</dbReference>
<keyword evidence="5" id="KW-0067">ATP-binding</keyword>
<feature type="domain" description="Helicase ATP-binding" evidence="11">
    <location>
        <begin position="8"/>
        <end position="247"/>
    </location>
</feature>
<keyword evidence="3" id="KW-0378">Hydrolase</keyword>
<dbReference type="InterPro" id="IPR027417">
    <property type="entry name" value="P-loop_NTPase"/>
</dbReference>
<dbReference type="PANTHER" id="PTHR47962">
    <property type="entry name" value="ATP-DEPENDENT HELICASE LHR-RELATED-RELATED"/>
    <property type="match status" value="1"/>
</dbReference>
<comment type="caution">
    <text evidence="13">The sequence shown here is derived from an EMBL/GenBank/DDBJ whole genome shotgun (WGS) entry which is preliminary data.</text>
</comment>
<dbReference type="GO" id="GO:0016887">
    <property type="term" value="F:ATP hydrolysis activity"/>
    <property type="evidence" value="ECO:0007669"/>
    <property type="project" value="TreeGrafter"/>
</dbReference>
<dbReference type="PIRSF" id="PIRSF037307">
    <property type="entry name" value="Lhr-like_helic_prd"/>
    <property type="match status" value="1"/>
</dbReference>
<evidence type="ECO:0000256" key="5">
    <source>
        <dbReference type="ARBA" id="ARBA00022840"/>
    </source>
</evidence>
<dbReference type="PROSITE" id="PS51192">
    <property type="entry name" value="HELICASE_ATP_BIND_1"/>
    <property type="match status" value="1"/>
</dbReference>
<dbReference type="AlphaFoldDB" id="A0A4Q8M1Q6"/>
<gene>
    <name evidence="13" type="ORF">EA656_04425</name>
</gene>
<dbReference type="Pfam" id="PF08494">
    <property type="entry name" value="DEAD_assoc"/>
    <property type="match status" value="1"/>
</dbReference>